<evidence type="ECO:0000313" key="11">
    <source>
        <dbReference type="EMBL" id="PIL28747.1"/>
    </source>
</evidence>
<organism evidence="11 12">
    <name type="scientific">Ganoderma sinense ZZ0214-1</name>
    <dbReference type="NCBI Taxonomy" id="1077348"/>
    <lineage>
        <taxon>Eukaryota</taxon>
        <taxon>Fungi</taxon>
        <taxon>Dikarya</taxon>
        <taxon>Basidiomycota</taxon>
        <taxon>Agaricomycotina</taxon>
        <taxon>Agaricomycetes</taxon>
        <taxon>Polyporales</taxon>
        <taxon>Polyporaceae</taxon>
        <taxon>Ganoderma</taxon>
    </lineage>
</organism>
<dbReference type="SMART" id="SM00355">
    <property type="entry name" value="ZnF_C2H2"/>
    <property type="match status" value="2"/>
</dbReference>
<dbReference type="InterPro" id="IPR013087">
    <property type="entry name" value="Znf_C2H2_type"/>
</dbReference>
<feature type="compositionally biased region" description="Acidic residues" evidence="9">
    <location>
        <begin position="216"/>
        <end position="227"/>
    </location>
</feature>
<accession>A0A2G8S4U3</accession>
<dbReference type="FunFam" id="3.30.160.60:FF:000045">
    <property type="entry name" value="ZFP69 zinc finger protein B"/>
    <property type="match status" value="1"/>
</dbReference>
<evidence type="ECO:0000256" key="1">
    <source>
        <dbReference type="ARBA" id="ARBA00004123"/>
    </source>
</evidence>
<evidence type="ECO:0000256" key="9">
    <source>
        <dbReference type="SAM" id="MobiDB-lite"/>
    </source>
</evidence>
<dbReference type="SUPFAM" id="SSF57667">
    <property type="entry name" value="beta-beta-alpha zinc fingers"/>
    <property type="match status" value="1"/>
</dbReference>
<feature type="region of interest" description="Disordered" evidence="9">
    <location>
        <begin position="61"/>
        <end position="82"/>
    </location>
</feature>
<keyword evidence="5" id="KW-0862">Zinc</keyword>
<keyword evidence="2" id="KW-0479">Metal-binding</keyword>
<sequence>MPSQSIGPLGSCSSTTRADYTEPTGLPLTAHGLPTATFMWSPRHPHGDSEVEPRTSIYVRHPGSQMRNTDSNSPPSNSTYSVPHFRASHIMGPSRSSPTWTPSLSVFRKRSSSAKLDHEVSAPPSPSGRFLKLPRVSYNNTPNKAATACDAQSNSLALSASHSAGRANKDTTRVRHQTSSADSGLSNVELRLFTFLYPASQSDFSSWTCDPSMQTQEEEAEDAEGGDGEGMKNAWIKYVYPSPEHFAGPYFRCVWQDKSGPCKYHSKKFLLRRHIESKHLKLRPHKCSYCGKGFYQKSNLFTHLNTHTGDTPHKCHYCEMYFKDPARRYKHMTEVHQHRSRRTKDGRGRIQGDGAGPSAEHDIADVDLMTAAR</sequence>
<evidence type="ECO:0000313" key="12">
    <source>
        <dbReference type="Proteomes" id="UP000230002"/>
    </source>
</evidence>
<evidence type="ECO:0000256" key="4">
    <source>
        <dbReference type="ARBA" id="ARBA00022771"/>
    </source>
</evidence>
<dbReference type="PROSITE" id="PS00028">
    <property type="entry name" value="ZINC_FINGER_C2H2_1"/>
    <property type="match status" value="2"/>
</dbReference>
<gene>
    <name evidence="11" type="ORF">GSI_08791</name>
</gene>
<proteinExistence type="predicted"/>
<feature type="compositionally biased region" description="Basic and acidic residues" evidence="9">
    <location>
        <begin position="335"/>
        <end position="350"/>
    </location>
</feature>
<protein>
    <submittedName>
        <fullName evidence="11">Transcription factor</fullName>
    </submittedName>
</protein>
<evidence type="ECO:0000256" key="8">
    <source>
        <dbReference type="PROSITE-ProRule" id="PRU00042"/>
    </source>
</evidence>
<dbReference type="STRING" id="1077348.A0A2G8S4U3"/>
<feature type="region of interest" description="Disordered" evidence="9">
    <location>
        <begin position="112"/>
        <end position="132"/>
    </location>
</feature>
<keyword evidence="6" id="KW-0238">DNA-binding</keyword>
<dbReference type="GO" id="GO:0010468">
    <property type="term" value="P:regulation of gene expression"/>
    <property type="evidence" value="ECO:0007669"/>
    <property type="project" value="TreeGrafter"/>
</dbReference>
<dbReference type="PANTHER" id="PTHR16515:SF49">
    <property type="entry name" value="GASTRULA ZINC FINGER PROTEIN XLCGF49.1-LIKE-RELATED"/>
    <property type="match status" value="1"/>
</dbReference>
<keyword evidence="3" id="KW-0677">Repeat</keyword>
<evidence type="ECO:0000256" key="3">
    <source>
        <dbReference type="ARBA" id="ARBA00022737"/>
    </source>
</evidence>
<dbReference type="GO" id="GO:0008270">
    <property type="term" value="F:zinc ion binding"/>
    <property type="evidence" value="ECO:0007669"/>
    <property type="project" value="UniProtKB-KW"/>
</dbReference>
<feature type="region of interest" description="Disordered" evidence="9">
    <location>
        <begin position="335"/>
        <end position="366"/>
    </location>
</feature>
<feature type="region of interest" description="Disordered" evidence="9">
    <location>
        <begin position="160"/>
        <end position="181"/>
    </location>
</feature>
<feature type="region of interest" description="Disordered" evidence="9">
    <location>
        <begin position="1"/>
        <end position="28"/>
    </location>
</feature>
<dbReference type="Proteomes" id="UP000230002">
    <property type="component" value="Unassembled WGS sequence"/>
</dbReference>
<name>A0A2G8S4U3_9APHY</name>
<feature type="domain" description="C2H2-type" evidence="10">
    <location>
        <begin position="285"/>
        <end position="312"/>
    </location>
</feature>
<evidence type="ECO:0000256" key="6">
    <source>
        <dbReference type="ARBA" id="ARBA00023125"/>
    </source>
</evidence>
<dbReference type="OrthoDB" id="654211at2759"/>
<comment type="subcellular location">
    <subcellularLocation>
        <location evidence="1">Nucleus</location>
    </subcellularLocation>
</comment>
<dbReference type="EMBL" id="AYKW01000023">
    <property type="protein sequence ID" value="PIL28747.1"/>
    <property type="molecule type" value="Genomic_DNA"/>
</dbReference>
<dbReference type="AlphaFoldDB" id="A0A2G8S4U3"/>
<dbReference type="PANTHER" id="PTHR16515">
    <property type="entry name" value="PR DOMAIN ZINC FINGER PROTEIN"/>
    <property type="match status" value="1"/>
</dbReference>
<dbReference type="InterPro" id="IPR036236">
    <property type="entry name" value="Znf_C2H2_sf"/>
</dbReference>
<keyword evidence="7" id="KW-0539">Nucleus</keyword>
<evidence type="ECO:0000256" key="7">
    <source>
        <dbReference type="ARBA" id="ARBA00023242"/>
    </source>
</evidence>
<evidence type="ECO:0000256" key="2">
    <source>
        <dbReference type="ARBA" id="ARBA00022723"/>
    </source>
</evidence>
<feature type="compositionally biased region" description="Polar residues" evidence="9">
    <location>
        <begin position="1"/>
        <end position="18"/>
    </location>
</feature>
<evidence type="ECO:0000256" key="5">
    <source>
        <dbReference type="ARBA" id="ARBA00022833"/>
    </source>
</evidence>
<dbReference type="Gene3D" id="3.30.160.60">
    <property type="entry name" value="Classic Zinc Finger"/>
    <property type="match status" value="1"/>
</dbReference>
<feature type="region of interest" description="Disordered" evidence="9">
    <location>
        <begin position="208"/>
        <end position="227"/>
    </location>
</feature>
<dbReference type="GO" id="GO:0003677">
    <property type="term" value="F:DNA binding"/>
    <property type="evidence" value="ECO:0007669"/>
    <property type="project" value="UniProtKB-KW"/>
</dbReference>
<dbReference type="InterPro" id="IPR050331">
    <property type="entry name" value="Zinc_finger"/>
</dbReference>
<keyword evidence="4 8" id="KW-0863">Zinc-finger</keyword>
<comment type="caution">
    <text evidence="11">The sequence shown here is derived from an EMBL/GenBank/DDBJ whole genome shotgun (WGS) entry which is preliminary data.</text>
</comment>
<keyword evidence="12" id="KW-1185">Reference proteome</keyword>
<evidence type="ECO:0000259" key="10">
    <source>
        <dbReference type="PROSITE" id="PS50157"/>
    </source>
</evidence>
<dbReference type="GO" id="GO:0005634">
    <property type="term" value="C:nucleus"/>
    <property type="evidence" value="ECO:0007669"/>
    <property type="project" value="UniProtKB-SubCell"/>
</dbReference>
<reference evidence="11 12" key="1">
    <citation type="journal article" date="2015" name="Sci. Rep.">
        <title>Chromosome-level genome map provides insights into diverse defense mechanisms in the medicinal fungus Ganoderma sinense.</title>
        <authorList>
            <person name="Zhu Y."/>
            <person name="Xu J."/>
            <person name="Sun C."/>
            <person name="Zhou S."/>
            <person name="Xu H."/>
            <person name="Nelson D.R."/>
            <person name="Qian J."/>
            <person name="Song J."/>
            <person name="Luo H."/>
            <person name="Xiang L."/>
            <person name="Li Y."/>
            <person name="Xu Z."/>
            <person name="Ji A."/>
            <person name="Wang L."/>
            <person name="Lu S."/>
            <person name="Hayward A."/>
            <person name="Sun W."/>
            <person name="Li X."/>
            <person name="Schwartz D.C."/>
            <person name="Wang Y."/>
            <person name="Chen S."/>
        </authorList>
    </citation>
    <scope>NUCLEOTIDE SEQUENCE [LARGE SCALE GENOMIC DNA]</scope>
    <source>
        <strain evidence="11 12">ZZ0214-1</strain>
    </source>
</reference>
<dbReference type="PROSITE" id="PS50157">
    <property type="entry name" value="ZINC_FINGER_C2H2_2"/>
    <property type="match status" value="1"/>
</dbReference>